<dbReference type="InterPro" id="IPR021553">
    <property type="entry name" value="DUF3008"/>
</dbReference>
<sequence length="54" mass="5919">MPSTSHKQKKAACLALASKLGKFPVGKLHPSAKQMYDSLSVKQLSEFCREPVSE</sequence>
<gene>
    <name evidence="1" type="ORF">MM415B03998_0005</name>
</gene>
<proteinExistence type="predicted"/>
<evidence type="ECO:0000313" key="1">
    <source>
        <dbReference type="EMBL" id="QJA94099.1"/>
    </source>
</evidence>
<dbReference type="AlphaFoldDB" id="A0A6M3LI94"/>
<dbReference type="EMBL" id="MT143203">
    <property type="protein sequence ID" value="QJA94099.1"/>
    <property type="molecule type" value="Genomic_DNA"/>
</dbReference>
<accession>A0A6M3LI94</accession>
<dbReference type="Pfam" id="PF11450">
    <property type="entry name" value="DUF3008"/>
    <property type="match status" value="1"/>
</dbReference>
<organism evidence="1">
    <name type="scientific">viral metagenome</name>
    <dbReference type="NCBI Taxonomy" id="1070528"/>
    <lineage>
        <taxon>unclassified sequences</taxon>
        <taxon>metagenomes</taxon>
        <taxon>organismal metagenomes</taxon>
    </lineage>
</organism>
<reference evidence="1" key="1">
    <citation type="submission" date="2020-03" db="EMBL/GenBank/DDBJ databases">
        <title>The deep terrestrial virosphere.</title>
        <authorList>
            <person name="Holmfeldt K."/>
            <person name="Nilsson E."/>
            <person name="Simone D."/>
            <person name="Lopez-Fernandez M."/>
            <person name="Wu X."/>
            <person name="de Brujin I."/>
            <person name="Lundin D."/>
            <person name="Andersson A."/>
            <person name="Bertilsson S."/>
            <person name="Dopson M."/>
        </authorList>
    </citation>
    <scope>NUCLEOTIDE SEQUENCE</scope>
    <source>
        <strain evidence="1">MM415B03998</strain>
    </source>
</reference>
<protein>
    <submittedName>
        <fullName evidence="1">Uncharacterized protein</fullName>
    </submittedName>
</protein>
<name>A0A6M3LI94_9ZZZZ</name>